<proteinExistence type="predicted"/>
<protein>
    <submittedName>
        <fullName evidence="1">Uncharacterized protein</fullName>
    </submittedName>
</protein>
<keyword evidence="2" id="KW-1185">Reference proteome</keyword>
<comment type="caution">
    <text evidence="1">The sequence shown here is derived from an EMBL/GenBank/DDBJ whole genome shotgun (WGS) entry which is preliminary data.</text>
</comment>
<dbReference type="EMBL" id="JABBWK010000044">
    <property type="protein sequence ID" value="KAG1897724.1"/>
    <property type="molecule type" value="Genomic_DNA"/>
</dbReference>
<dbReference type="Proteomes" id="UP001195769">
    <property type="component" value="Unassembled WGS sequence"/>
</dbReference>
<reference evidence="1" key="1">
    <citation type="journal article" date="2020" name="New Phytol.">
        <title>Comparative genomics reveals dynamic genome evolution in host specialist ectomycorrhizal fungi.</title>
        <authorList>
            <person name="Lofgren L.A."/>
            <person name="Nguyen N.H."/>
            <person name="Vilgalys R."/>
            <person name="Ruytinx J."/>
            <person name="Liao H.L."/>
            <person name="Branco S."/>
            <person name="Kuo A."/>
            <person name="LaButti K."/>
            <person name="Lipzen A."/>
            <person name="Andreopoulos W."/>
            <person name="Pangilinan J."/>
            <person name="Riley R."/>
            <person name="Hundley H."/>
            <person name="Na H."/>
            <person name="Barry K."/>
            <person name="Grigoriev I.V."/>
            <person name="Stajich J.E."/>
            <person name="Kennedy P.G."/>
        </authorList>
    </citation>
    <scope>NUCLEOTIDE SEQUENCE</scope>
    <source>
        <strain evidence="1">FC203</strain>
    </source>
</reference>
<evidence type="ECO:0000313" key="2">
    <source>
        <dbReference type="Proteomes" id="UP001195769"/>
    </source>
</evidence>
<accession>A0AAD4E3A9</accession>
<dbReference type="RefSeq" id="XP_041223300.1">
    <property type="nucleotide sequence ID" value="XM_041377212.1"/>
</dbReference>
<dbReference type="AlphaFoldDB" id="A0AAD4E3A9"/>
<name>A0AAD4E3A9_9AGAM</name>
<evidence type="ECO:0000313" key="1">
    <source>
        <dbReference type="EMBL" id="KAG1897724.1"/>
    </source>
</evidence>
<dbReference type="GeneID" id="64671510"/>
<gene>
    <name evidence="1" type="ORF">F5891DRAFT_982455</name>
</gene>
<sequence length="262" mass="28571">MPMNLKVNFSTTKLADWEGRMSRHQDRSLSYQPVLPSHAVKMHRLPSQPAHLACQAQNKLSSKWKAKKKAHPTEVHSLTHRSPSIPALTYAGGSKTCSPTIPTIAIDNAIDAISGADADGEVWTEEDVLAAFSICPLDALDDVAGEDDDAFSDTFTSDFTDDSDDPDAAKEMGKCPSKGTGNVLTNIELQIIGMNLKTLFENGLMKQCLGWLYVPLHPAMSLLISVSFQQSLTHTVHQFGSSVKLNKGQGADRKKQGFCKFL</sequence>
<organism evidence="1 2">
    <name type="scientific">Suillus fuscotomentosus</name>
    <dbReference type="NCBI Taxonomy" id="1912939"/>
    <lineage>
        <taxon>Eukaryota</taxon>
        <taxon>Fungi</taxon>
        <taxon>Dikarya</taxon>
        <taxon>Basidiomycota</taxon>
        <taxon>Agaricomycotina</taxon>
        <taxon>Agaricomycetes</taxon>
        <taxon>Agaricomycetidae</taxon>
        <taxon>Boletales</taxon>
        <taxon>Suillineae</taxon>
        <taxon>Suillaceae</taxon>
        <taxon>Suillus</taxon>
    </lineage>
</organism>